<dbReference type="NCBIfam" id="TIGR00370">
    <property type="entry name" value="5-oxoprolinase subunit PxpB"/>
    <property type="match status" value="1"/>
</dbReference>
<dbReference type="EMBL" id="NFZS01000001">
    <property type="protein sequence ID" value="RAO76540.1"/>
    <property type="molecule type" value="Genomic_DNA"/>
</dbReference>
<dbReference type="SUPFAM" id="SSF50891">
    <property type="entry name" value="Cyclophilin-like"/>
    <property type="match status" value="1"/>
</dbReference>
<dbReference type="OrthoDB" id="9778567at2"/>
<dbReference type="SMART" id="SM00796">
    <property type="entry name" value="AHS1"/>
    <property type="match status" value="1"/>
</dbReference>
<dbReference type="SUPFAM" id="SSF160467">
    <property type="entry name" value="PH0987 N-terminal domain-like"/>
    <property type="match status" value="1"/>
</dbReference>
<dbReference type="RefSeq" id="WP_111980614.1">
    <property type="nucleotide sequence ID" value="NZ_NFZS01000001.1"/>
</dbReference>
<accession>A0A328P4I5</accession>
<keyword evidence="2" id="KW-0378">Hydrolase</keyword>
<dbReference type="GO" id="GO:0016787">
    <property type="term" value="F:hydrolase activity"/>
    <property type="evidence" value="ECO:0007669"/>
    <property type="project" value="UniProtKB-KW"/>
</dbReference>
<reference evidence="5 6" key="1">
    <citation type="journal article" date="2018" name="Genet. Mol. Biol.">
        <title>The genome sequence of Dyella jiangningensis FCAV SCS01 from a lignocellulose-decomposing microbial consortium metagenome reveals potential for biotechnological applications.</title>
        <authorList>
            <person name="Desiderato J.G."/>
            <person name="Alvarenga D.O."/>
            <person name="Constancio M.T.L."/>
            <person name="Alves L.M.C."/>
            <person name="Varani A.M."/>
        </authorList>
    </citation>
    <scope>NUCLEOTIDE SEQUENCE [LARGE SCALE GENOMIC DNA]</scope>
    <source>
        <strain evidence="5 6">FCAV SCS01</strain>
    </source>
</reference>
<dbReference type="InterPro" id="IPR010016">
    <property type="entry name" value="PxpB"/>
</dbReference>
<dbReference type="PANTHER" id="PTHR34698:SF2">
    <property type="entry name" value="5-OXOPROLINASE SUBUNIT B"/>
    <property type="match status" value="1"/>
</dbReference>
<dbReference type="Pfam" id="PF02682">
    <property type="entry name" value="CT_C_D"/>
    <property type="match status" value="1"/>
</dbReference>
<name>A0A328P4I5_9GAMM</name>
<dbReference type="Gene3D" id="3.30.1360.40">
    <property type="match status" value="1"/>
</dbReference>
<evidence type="ECO:0000259" key="4">
    <source>
        <dbReference type="SMART" id="SM00796"/>
    </source>
</evidence>
<proteinExistence type="predicted"/>
<comment type="caution">
    <text evidence="5">The sequence shown here is derived from an EMBL/GenBank/DDBJ whole genome shotgun (WGS) entry which is preliminary data.</text>
</comment>
<dbReference type="PANTHER" id="PTHR34698">
    <property type="entry name" value="5-OXOPROLINASE SUBUNIT B"/>
    <property type="match status" value="1"/>
</dbReference>
<dbReference type="Gene3D" id="2.40.100.10">
    <property type="entry name" value="Cyclophilin-like"/>
    <property type="match status" value="1"/>
</dbReference>
<evidence type="ECO:0000313" key="5">
    <source>
        <dbReference type="EMBL" id="RAO76540.1"/>
    </source>
</evidence>
<keyword evidence="6" id="KW-1185">Reference proteome</keyword>
<dbReference type="InterPro" id="IPR029000">
    <property type="entry name" value="Cyclophilin-like_dom_sf"/>
</dbReference>
<keyword evidence="1" id="KW-0547">Nucleotide-binding</keyword>
<evidence type="ECO:0000256" key="1">
    <source>
        <dbReference type="ARBA" id="ARBA00022741"/>
    </source>
</evidence>
<protein>
    <recommendedName>
        <fullName evidence="4">Carboxyltransferase domain-containing protein</fullName>
    </recommendedName>
</protein>
<evidence type="ECO:0000313" key="6">
    <source>
        <dbReference type="Proteomes" id="UP000248926"/>
    </source>
</evidence>
<dbReference type="AlphaFoldDB" id="A0A328P4I5"/>
<sequence>MPGADALPTAEAIAVALNGAPFIEALSEEAWLLRFGDTIDAALNARVHAAARRLQATLPGIECVPAYASLLLRFDPLQWIDIGTAAPDQRLHDAVLSSLQDPAVVVDEARVVTVPVLYGGDHGPDLHDVAAHAGLSEAEVIARHTAADYRVAMLGFAPGFPYLLGLDPTLAMPRRADPRLNVAVGSVAIGGMQTGIYPQALPGGWQLIGRTPLTLFDLASTPPSLLQPGDRVRFRAIDAREYERLAKTVGGNA</sequence>
<dbReference type="Proteomes" id="UP000248926">
    <property type="component" value="Unassembled WGS sequence"/>
</dbReference>
<evidence type="ECO:0000256" key="3">
    <source>
        <dbReference type="ARBA" id="ARBA00022840"/>
    </source>
</evidence>
<dbReference type="InterPro" id="IPR003833">
    <property type="entry name" value="CT_C_D"/>
</dbReference>
<evidence type="ECO:0000256" key="2">
    <source>
        <dbReference type="ARBA" id="ARBA00022801"/>
    </source>
</evidence>
<dbReference type="GO" id="GO:0005524">
    <property type="term" value="F:ATP binding"/>
    <property type="evidence" value="ECO:0007669"/>
    <property type="project" value="UniProtKB-KW"/>
</dbReference>
<organism evidence="5 6">
    <name type="scientific">Dyella jiangningensis</name>
    <dbReference type="NCBI Taxonomy" id="1379159"/>
    <lineage>
        <taxon>Bacteria</taxon>
        <taxon>Pseudomonadati</taxon>
        <taxon>Pseudomonadota</taxon>
        <taxon>Gammaproteobacteria</taxon>
        <taxon>Lysobacterales</taxon>
        <taxon>Rhodanobacteraceae</taxon>
        <taxon>Dyella</taxon>
    </lineage>
</organism>
<gene>
    <name evidence="5" type="ORF">CA260_01000</name>
</gene>
<feature type="domain" description="Carboxyltransferase" evidence="4">
    <location>
        <begin position="21"/>
        <end position="226"/>
    </location>
</feature>
<keyword evidence="3" id="KW-0067">ATP-binding</keyword>